<sequence length="381" mass="42225">MYPFSFQNPTRIEFGLDKEKEMGKYMHEYGAKKVLIIYGSERVKHSGLFEDVAKSLREHGIEYIECGGVKSNPTISKVREAVAMAKVFGADSVLSIGGGSCLDSAKAIAAGACYDGDTWDFFKGTPVQKALMIFDVITLAATGSEMNWGSVITNEETQQKYSIHSNHLFPKVSVINPKLQATVSRDYLVYSAADIIAHSIEAYFTAEYRPEIIDFLVESNIKTVIRTTEILLNDPQDLNARGEFAWAATLALNGLTHLGISPYGFPNHMIEHSMSAISDVPHGAGLSVIMPAWMQWYQSQNPAQFKRFAKEIFGLDKAEDGIQALKAWFDKISTPTRLEQLSIDDKTLAEIVENAVQTAIKAKMDKIYTKEAIEAIFALAK</sequence>
<evidence type="ECO:0000256" key="1">
    <source>
        <dbReference type="ARBA" id="ARBA00001962"/>
    </source>
</evidence>
<dbReference type="EMBL" id="QEPW01000004">
    <property type="protein sequence ID" value="RDE95144.1"/>
    <property type="molecule type" value="Genomic_DNA"/>
</dbReference>
<feature type="domain" description="Fe-containing alcohol dehydrogenase-like C-terminal" evidence="5">
    <location>
        <begin position="189"/>
        <end position="378"/>
    </location>
</feature>
<dbReference type="Proteomes" id="UP000253910">
    <property type="component" value="Unassembled WGS sequence"/>
</dbReference>
<dbReference type="InterPro" id="IPR001670">
    <property type="entry name" value="ADH_Fe/GldA"/>
</dbReference>
<dbReference type="Gene3D" id="3.40.50.1970">
    <property type="match status" value="1"/>
</dbReference>
<dbReference type="Gene3D" id="1.20.1090.10">
    <property type="entry name" value="Dehydroquinate synthase-like - alpha domain"/>
    <property type="match status" value="1"/>
</dbReference>
<dbReference type="GO" id="GO:0046872">
    <property type="term" value="F:metal ion binding"/>
    <property type="evidence" value="ECO:0007669"/>
    <property type="project" value="InterPro"/>
</dbReference>
<dbReference type="GO" id="GO:0005829">
    <property type="term" value="C:cytosol"/>
    <property type="evidence" value="ECO:0007669"/>
    <property type="project" value="TreeGrafter"/>
</dbReference>
<evidence type="ECO:0000259" key="5">
    <source>
        <dbReference type="Pfam" id="PF25137"/>
    </source>
</evidence>
<evidence type="ECO:0000313" key="7">
    <source>
        <dbReference type="Proteomes" id="UP000253910"/>
    </source>
</evidence>
<evidence type="ECO:0000256" key="2">
    <source>
        <dbReference type="ARBA" id="ARBA00007358"/>
    </source>
</evidence>
<dbReference type="AlphaFoldDB" id="A0A369Z3L1"/>
<dbReference type="SUPFAM" id="SSF56796">
    <property type="entry name" value="Dehydroquinate synthase-like"/>
    <property type="match status" value="1"/>
</dbReference>
<dbReference type="Pfam" id="PF00465">
    <property type="entry name" value="Fe-ADH"/>
    <property type="match status" value="1"/>
</dbReference>
<evidence type="ECO:0000259" key="4">
    <source>
        <dbReference type="Pfam" id="PF00465"/>
    </source>
</evidence>
<name>A0A369Z3L1_HAEPA</name>
<dbReference type="Pfam" id="PF25137">
    <property type="entry name" value="ADH_Fe_C"/>
    <property type="match status" value="1"/>
</dbReference>
<comment type="caution">
    <text evidence="6">The sequence shown here is derived from an EMBL/GenBank/DDBJ whole genome shotgun (WGS) entry which is preliminary data.</text>
</comment>
<dbReference type="GO" id="GO:1990362">
    <property type="term" value="F:butanol dehydrogenase (NAD+) activity"/>
    <property type="evidence" value="ECO:0007669"/>
    <property type="project" value="InterPro"/>
</dbReference>
<dbReference type="PANTHER" id="PTHR43633:SF1">
    <property type="entry name" value="ALCOHOL DEHYDROGENASE YQHD"/>
    <property type="match status" value="1"/>
</dbReference>
<dbReference type="GO" id="GO:0008106">
    <property type="term" value="F:alcohol dehydrogenase (NADP+) activity"/>
    <property type="evidence" value="ECO:0007669"/>
    <property type="project" value="TreeGrafter"/>
</dbReference>
<organism evidence="6 7">
    <name type="scientific">Haemophilus parainfluenzae</name>
    <dbReference type="NCBI Taxonomy" id="729"/>
    <lineage>
        <taxon>Bacteria</taxon>
        <taxon>Pseudomonadati</taxon>
        <taxon>Pseudomonadota</taxon>
        <taxon>Gammaproteobacteria</taxon>
        <taxon>Pasteurellales</taxon>
        <taxon>Pasteurellaceae</taxon>
        <taxon>Haemophilus</taxon>
    </lineage>
</organism>
<keyword evidence="3" id="KW-0560">Oxidoreductase</keyword>
<feature type="domain" description="Alcohol dehydrogenase iron-type/glycerol dehydrogenase GldA" evidence="4">
    <location>
        <begin position="9"/>
        <end position="177"/>
    </location>
</feature>
<comment type="cofactor">
    <cofactor evidence="1">
        <name>Fe cation</name>
        <dbReference type="ChEBI" id="CHEBI:24875"/>
    </cofactor>
</comment>
<accession>A0A369Z3L1</accession>
<protein>
    <submittedName>
        <fullName evidence="6">Iron-containing alcohol dehydrogenase</fullName>
    </submittedName>
</protein>
<evidence type="ECO:0000313" key="6">
    <source>
        <dbReference type="EMBL" id="RDE95144.1"/>
    </source>
</evidence>
<gene>
    <name evidence="6" type="ORF">DPV87_03480</name>
</gene>
<dbReference type="GO" id="GO:1990002">
    <property type="term" value="F:methylglyoxal reductase (NADPH) (acetol producing) activity"/>
    <property type="evidence" value="ECO:0007669"/>
    <property type="project" value="TreeGrafter"/>
</dbReference>
<dbReference type="PANTHER" id="PTHR43633">
    <property type="entry name" value="ALCOHOL DEHYDROGENASE YQHD"/>
    <property type="match status" value="1"/>
</dbReference>
<dbReference type="CDD" id="cd08187">
    <property type="entry name" value="BDH"/>
    <property type="match status" value="1"/>
</dbReference>
<dbReference type="RefSeq" id="WP_111315134.1">
    <property type="nucleotide sequence ID" value="NZ_QEPW01000004.1"/>
</dbReference>
<evidence type="ECO:0000256" key="3">
    <source>
        <dbReference type="ARBA" id="ARBA00023002"/>
    </source>
</evidence>
<dbReference type="InterPro" id="IPR044731">
    <property type="entry name" value="BDH-like"/>
</dbReference>
<comment type="similarity">
    <text evidence="2">Belongs to the iron-containing alcohol dehydrogenase family.</text>
</comment>
<proteinExistence type="inferred from homology"/>
<reference evidence="6 7" key="1">
    <citation type="submission" date="2018-05" db="EMBL/GenBank/DDBJ databases">
        <title>Draft Genome Sequences for a Diverse set of 7 Haemophilus Species.</title>
        <authorList>
            <person name="Nichols M."/>
            <person name="Topaz N."/>
            <person name="Wang X."/>
            <person name="Wang X."/>
            <person name="Boxrud D."/>
        </authorList>
    </citation>
    <scope>NUCLEOTIDE SEQUENCE [LARGE SCALE GENOMIC DNA]</scope>
    <source>
        <strain evidence="6 7">C2008001710</strain>
    </source>
</reference>
<dbReference type="InterPro" id="IPR056798">
    <property type="entry name" value="ADH_Fe_C"/>
</dbReference>
<dbReference type="FunFam" id="3.40.50.1970:FF:000003">
    <property type="entry name" value="Alcohol dehydrogenase, iron-containing"/>
    <property type="match status" value="1"/>
</dbReference>